<dbReference type="EMBL" id="LJRR01000423">
    <property type="protein sequence ID" value="KPZ09596.1"/>
    <property type="molecule type" value="Genomic_DNA"/>
</dbReference>
<dbReference type="PANTHER" id="PTHR33755:SF9">
    <property type="entry name" value="TOXIN PARE1"/>
    <property type="match status" value="1"/>
</dbReference>
<organism evidence="4 5">
    <name type="scientific">Pseudomonas syringae pv. viburni</name>
    <dbReference type="NCBI Taxonomy" id="251703"/>
    <lineage>
        <taxon>Bacteria</taxon>
        <taxon>Pseudomonadati</taxon>
        <taxon>Pseudomonadota</taxon>
        <taxon>Gammaproteobacteria</taxon>
        <taxon>Pseudomonadales</taxon>
        <taxon>Pseudomonadaceae</taxon>
        <taxon>Pseudomonas</taxon>
    </lineage>
</organism>
<reference evidence="4 5" key="1">
    <citation type="submission" date="2015-09" db="EMBL/GenBank/DDBJ databases">
        <title>Genome announcement of multiple Pseudomonas syringae strains.</title>
        <authorList>
            <person name="Thakur S."/>
            <person name="Wang P.W."/>
            <person name="Gong Y."/>
            <person name="Weir B.S."/>
            <person name="Guttman D.S."/>
        </authorList>
    </citation>
    <scope>NUCLEOTIDE SEQUENCE [LARGE SCALE GENOMIC DNA]</scope>
    <source>
        <strain evidence="4 5">ICMP3963</strain>
    </source>
</reference>
<evidence type="ECO:0000256" key="3">
    <source>
        <dbReference type="PIRNR" id="PIRNR029218"/>
    </source>
</evidence>
<dbReference type="PANTHER" id="PTHR33755">
    <property type="entry name" value="TOXIN PARE1-RELATED"/>
    <property type="match status" value="1"/>
</dbReference>
<dbReference type="Pfam" id="PF05016">
    <property type="entry name" value="ParE_toxin"/>
    <property type="match status" value="1"/>
</dbReference>
<dbReference type="InterPro" id="IPR007712">
    <property type="entry name" value="RelE/ParE_toxin"/>
</dbReference>
<gene>
    <name evidence="4" type="ORF">ALO40_102065</name>
</gene>
<proteinExistence type="inferred from homology"/>
<evidence type="ECO:0000256" key="1">
    <source>
        <dbReference type="ARBA" id="ARBA00006226"/>
    </source>
</evidence>
<name>A0A0Q0CED6_9PSED</name>
<dbReference type="RefSeq" id="WP_044421927.1">
    <property type="nucleotide sequence ID" value="NZ_JYHK01000030.1"/>
</dbReference>
<evidence type="ECO:0000313" key="4">
    <source>
        <dbReference type="EMBL" id="KPZ09596.1"/>
    </source>
</evidence>
<evidence type="ECO:0000256" key="2">
    <source>
        <dbReference type="ARBA" id="ARBA00022649"/>
    </source>
</evidence>
<protein>
    <recommendedName>
        <fullName evidence="3">Toxin</fullName>
    </recommendedName>
</protein>
<sequence length="96" mass="11308">MAEYRLAPAAERDLEAIWVYTFHEWGSTQANRYIDSITKVFTELAHSPKTAQTCDHIRAGYRRRSVGRHMIYFRVMPYGIAITRILHERMDAQSYI</sequence>
<dbReference type="PATRIC" id="fig|251703.9.peg.2899"/>
<comment type="similarity">
    <text evidence="1 3">Belongs to the RelE toxin family.</text>
</comment>
<evidence type="ECO:0000313" key="5">
    <source>
        <dbReference type="Proteomes" id="UP000050317"/>
    </source>
</evidence>
<accession>A0A0Q0CED6</accession>
<dbReference type="InterPro" id="IPR028344">
    <property type="entry name" value="ParE1/4"/>
</dbReference>
<dbReference type="Gene3D" id="3.30.2310.20">
    <property type="entry name" value="RelE-like"/>
    <property type="match status" value="1"/>
</dbReference>
<dbReference type="InterPro" id="IPR051803">
    <property type="entry name" value="TA_system_RelE-like_toxin"/>
</dbReference>
<dbReference type="AlphaFoldDB" id="A0A0Q0CED6"/>
<dbReference type="InterPro" id="IPR035093">
    <property type="entry name" value="RelE/ParE_toxin_dom_sf"/>
</dbReference>
<keyword evidence="2" id="KW-1277">Toxin-antitoxin system</keyword>
<comment type="caution">
    <text evidence="4">The sequence shown here is derived from an EMBL/GenBank/DDBJ whole genome shotgun (WGS) entry which is preliminary data.</text>
</comment>
<dbReference type="PIRSF" id="PIRSF029218">
    <property type="entry name" value="ParE"/>
    <property type="match status" value="1"/>
</dbReference>
<dbReference type="Proteomes" id="UP000050317">
    <property type="component" value="Unassembled WGS sequence"/>
</dbReference>